<sequence>MNSNTPNKAKAFIFFSLQFSMITATNTPDVIESSLPNATILRLWIPVAKR</sequence>
<protein>
    <submittedName>
        <fullName evidence="1">Uncharacterized protein</fullName>
    </submittedName>
</protein>
<dbReference type="EMBL" id="JBCFQL010000008">
    <property type="protein sequence ID" value="MFA9191512.1"/>
    <property type="molecule type" value="Genomic_DNA"/>
</dbReference>
<evidence type="ECO:0000313" key="1">
    <source>
        <dbReference type="EMBL" id="MFA9191512.1"/>
    </source>
</evidence>
<accession>A0ABV4TDT4</accession>
<name>A0ABV4TDT4_9FLAO</name>
<gene>
    <name evidence="1" type="ORF">AAGV28_09035</name>
</gene>
<proteinExistence type="predicted"/>
<keyword evidence="2" id="KW-1185">Reference proteome</keyword>
<evidence type="ECO:0000313" key="2">
    <source>
        <dbReference type="Proteomes" id="UP001574169"/>
    </source>
</evidence>
<organism evidence="1 2">
    <name type="scientific">Flavobacterium zubiriense</name>
    <dbReference type="NCBI Taxonomy" id="3138075"/>
    <lineage>
        <taxon>Bacteria</taxon>
        <taxon>Pseudomonadati</taxon>
        <taxon>Bacteroidota</taxon>
        <taxon>Flavobacteriia</taxon>
        <taxon>Flavobacteriales</taxon>
        <taxon>Flavobacteriaceae</taxon>
        <taxon>Flavobacterium</taxon>
    </lineage>
</organism>
<comment type="caution">
    <text evidence="1">The sequence shown here is derived from an EMBL/GenBank/DDBJ whole genome shotgun (WGS) entry which is preliminary data.</text>
</comment>
<reference evidence="1 2" key="1">
    <citation type="submission" date="2024-04" db="EMBL/GenBank/DDBJ databases">
        <title>New Clade of Flavobacterium.</title>
        <authorList>
            <person name="Matos L."/>
            <person name="Proenca D.N."/>
            <person name="Fransisco R.M."/>
            <person name="Chung A.P."/>
            <person name="Maccario L."/>
            <person name="Sorensen S.J."/>
            <person name="Morais P.V."/>
        </authorList>
    </citation>
    <scope>NUCLEOTIDE SEQUENCE [LARGE SCALE GENOMIC DNA]</scope>
    <source>
        <strain evidence="1 2">FZUC8N2.13</strain>
    </source>
</reference>
<dbReference type="Proteomes" id="UP001574169">
    <property type="component" value="Unassembled WGS sequence"/>
</dbReference>